<comment type="caution">
    <text evidence="3">The sequence shown here is derived from an EMBL/GenBank/DDBJ whole genome shotgun (WGS) entry which is preliminary data.</text>
</comment>
<dbReference type="Proteomes" id="UP000664167">
    <property type="component" value="Unassembled WGS sequence"/>
</dbReference>
<evidence type="ECO:0000256" key="2">
    <source>
        <dbReference type="SAM" id="Phobius"/>
    </source>
</evidence>
<feature type="transmembrane region" description="Helical" evidence="2">
    <location>
        <begin position="188"/>
        <end position="208"/>
    </location>
</feature>
<protein>
    <submittedName>
        <fullName evidence="3">Uncharacterized protein</fullName>
    </submittedName>
</protein>
<gene>
    <name evidence="3" type="ORF">J0695_37065</name>
</gene>
<dbReference type="RefSeq" id="WP_206969155.1">
    <property type="nucleotide sequence ID" value="NZ_JAFLRJ010000578.1"/>
</dbReference>
<feature type="compositionally biased region" description="Low complexity" evidence="1">
    <location>
        <begin position="226"/>
        <end position="259"/>
    </location>
</feature>
<feature type="region of interest" description="Disordered" evidence="1">
    <location>
        <begin position="210"/>
        <end position="272"/>
    </location>
</feature>
<organism evidence="3 4">
    <name type="scientific">Streptomyces beijiangensis</name>
    <dbReference type="NCBI Taxonomy" id="163361"/>
    <lineage>
        <taxon>Bacteria</taxon>
        <taxon>Bacillati</taxon>
        <taxon>Actinomycetota</taxon>
        <taxon>Actinomycetes</taxon>
        <taxon>Kitasatosporales</taxon>
        <taxon>Streptomycetaceae</taxon>
        <taxon>Streptomyces</taxon>
    </lineage>
</organism>
<evidence type="ECO:0000313" key="4">
    <source>
        <dbReference type="Proteomes" id="UP000664167"/>
    </source>
</evidence>
<keyword evidence="4" id="KW-1185">Reference proteome</keyword>
<dbReference type="AlphaFoldDB" id="A0A939FH56"/>
<evidence type="ECO:0000256" key="1">
    <source>
        <dbReference type="SAM" id="MobiDB-lite"/>
    </source>
</evidence>
<feature type="region of interest" description="Disordered" evidence="1">
    <location>
        <begin position="151"/>
        <end position="180"/>
    </location>
</feature>
<feature type="compositionally biased region" description="Gly residues" evidence="1">
    <location>
        <begin position="213"/>
        <end position="225"/>
    </location>
</feature>
<proteinExistence type="predicted"/>
<keyword evidence="2" id="KW-1133">Transmembrane helix</keyword>
<reference evidence="3" key="1">
    <citation type="submission" date="2021-03" db="EMBL/GenBank/DDBJ databases">
        <title>Streptomyces poriferae sp. nov., a novel marine sponge-derived Actinobacteria species with anti-MRSA activity.</title>
        <authorList>
            <person name="Sandoval-Powers M."/>
            <person name="Kralova S."/>
            <person name="Nguyen G.-S."/>
            <person name="Fawwal D."/>
            <person name="Degnes K."/>
            <person name="Klinkenberg G."/>
            <person name="Sletta H."/>
            <person name="Wentzel A."/>
            <person name="Liles M.R."/>
        </authorList>
    </citation>
    <scope>NUCLEOTIDE SEQUENCE</scope>
    <source>
        <strain evidence="3">DSM 41794</strain>
    </source>
</reference>
<accession>A0A939FH56</accession>
<sequence length="272" mass="27857">MVQKSDNETETNKRSLGLSVPQVAGSAIAAVVAAVLASKLGVYGTIIGAGVVSVFATCGGTIFQHLFRRTGEQIREVTVQVKPRGRQVPVRRVPGDRDPGAVPPTVAAPWPEDMGTQLITQVSAESPAEGLDATQMMLPDLDRTQLVPQVPAAEASTNEESTDEEPAHEEFTEATTHGTRIRGGKRSVLAAVVVFVMAMGGITGFELLSGQDLSGGKGTTIGGAVTGDSGKKSTPSSPTPADTTTPSPAQSGSGEGQSPSPDPAKSGDSTPD</sequence>
<dbReference type="EMBL" id="JAFLRJ010000578">
    <property type="protein sequence ID" value="MBO0517332.1"/>
    <property type="molecule type" value="Genomic_DNA"/>
</dbReference>
<name>A0A939FH56_9ACTN</name>
<feature type="transmembrane region" description="Helical" evidence="2">
    <location>
        <begin position="42"/>
        <end position="63"/>
    </location>
</feature>
<feature type="transmembrane region" description="Helical" evidence="2">
    <location>
        <begin position="16"/>
        <end position="36"/>
    </location>
</feature>
<feature type="non-terminal residue" evidence="3">
    <location>
        <position position="272"/>
    </location>
</feature>
<feature type="region of interest" description="Disordered" evidence="1">
    <location>
        <begin position="89"/>
        <end position="110"/>
    </location>
</feature>
<evidence type="ECO:0000313" key="3">
    <source>
        <dbReference type="EMBL" id="MBO0517332.1"/>
    </source>
</evidence>
<keyword evidence="2" id="KW-0472">Membrane</keyword>
<keyword evidence="2" id="KW-0812">Transmembrane</keyword>